<dbReference type="GeneID" id="95428527"/>
<dbReference type="EMBL" id="UGYW01000001">
    <property type="protein sequence ID" value="SUI98085.1"/>
    <property type="molecule type" value="Genomic_DNA"/>
</dbReference>
<protein>
    <submittedName>
        <fullName evidence="1">Uncharacterized protein</fullName>
    </submittedName>
</protein>
<dbReference type="AlphaFoldDB" id="A0A380BCF1"/>
<organism evidence="1 2">
    <name type="scientific">Sphingobacterium spiritivorum</name>
    <name type="common">Flavobacterium spiritivorum</name>
    <dbReference type="NCBI Taxonomy" id="258"/>
    <lineage>
        <taxon>Bacteria</taxon>
        <taxon>Pseudomonadati</taxon>
        <taxon>Bacteroidota</taxon>
        <taxon>Sphingobacteriia</taxon>
        <taxon>Sphingobacteriales</taxon>
        <taxon>Sphingobacteriaceae</taxon>
        <taxon>Sphingobacterium</taxon>
    </lineage>
</organism>
<dbReference type="Proteomes" id="UP000254893">
    <property type="component" value="Unassembled WGS sequence"/>
</dbReference>
<gene>
    <name evidence="1" type="ORF">NCTC11388_00495</name>
</gene>
<dbReference type="RefSeq" id="WP_236590599.1">
    <property type="nucleotide sequence ID" value="NZ_CP068084.1"/>
</dbReference>
<evidence type="ECO:0000313" key="2">
    <source>
        <dbReference type="Proteomes" id="UP000254893"/>
    </source>
</evidence>
<name>A0A380BCF1_SPHSI</name>
<evidence type="ECO:0000313" key="1">
    <source>
        <dbReference type="EMBL" id="SUI98085.1"/>
    </source>
</evidence>
<proteinExistence type="predicted"/>
<sequence>MFSRKHRKVSALICFFIFFTKMVISATPIFSSSVDKDHILQVVLQIEIENNAKAPSQAEDHQDSGSKYFSGTADITTFSCPETVVKNNEFHFWDEKHICAFHPSVPTPPPNC</sequence>
<accession>A0A380BCF1</accession>
<reference evidence="1 2" key="1">
    <citation type="submission" date="2018-06" db="EMBL/GenBank/DDBJ databases">
        <authorList>
            <consortium name="Pathogen Informatics"/>
            <person name="Doyle S."/>
        </authorList>
    </citation>
    <scope>NUCLEOTIDE SEQUENCE [LARGE SCALE GENOMIC DNA]</scope>
    <source>
        <strain evidence="1 2">NCTC11388</strain>
    </source>
</reference>